<protein>
    <recommendedName>
        <fullName evidence="3">DUF790 family protein</fullName>
    </recommendedName>
</protein>
<gene>
    <name evidence="1" type="ORF">CUJ83_10865</name>
</gene>
<dbReference type="Proteomes" id="UP001320159">
    <property type="component" value="Unassembled WGS sequence"/>
</dbReference>
<sequence>MLPSELLKTKVWRGEISPIFIEPSEEYLELAGDMIGIFKDSTGKKLGELKDILEEMEDQGFDYRLVRGLVALLERRCELVVESSLDPVEIRQTVFRVAARQFPVISDAQRSSAIKEAAGILEMTEKEVEASMYADLENELLLKQFTPLTPAELVYRYNLSIAQTLLFKAVDLRFTASGNHQDILRNVKRLGLMYDARYLDGRVEISLDGPVSALKMTERYGTSLARLLPFIVMAPGWEMEASIVRKDYSGEPRIYHFRMSEKGCRHLFGDLMYQEDISFDSEPEERFYESFVNAGTGWSIIREPEPLITGKRLYIPDFLLEKDGIKVYIEIAGFWTADYLRKKSEKLHEIKDKNLIVLVNSKMACDALKDIIGDVIFFDKKIPLKQILDRLKEFDDVLIRKGLEKIAGMELTLTGDVISVAVIAEREHIPSDSIRIYAESPGINGYVIAGDELVSKVLIKGLETSLKNTMPYHEAVKTINSKGISAADPVLKLLGYTVKWSGLDPESAVINKK</sequence>
<dbReference type="PANTHER" id="PTHR39640:SF1">
    <property type="entry name" value="DUF790 FAMILY PROTEIN"/>
    <property type="match status" value="1"/>
</dbReference>
<name>A0AAP2W5H2_9EURY</name>
<dbReference type="InterPro" id="IPR008508">
    <property type="entry name" value="Bax1"/>
</dbReference>
<reference evidence="1 2" key="1">
    <citation type="submission" date="2017-11" db="EMBL/GenBank/DDBJ databases">
        <title>Isolation and Characterization of Family Methanocellaceae Species from Potential Methane Hydrate Area Offshore Southwestern Taiwan.</title>
        <authorList>
            <person name="Zhang W.-L."/>
            <person name="Chen W.-C."/>
            <person name="Lai M.-C."/>
            <person name="Chen S.-C."/>
        </authorList>
    </citation>
    <scope>NUCLEOTIDE SEQUENCE [LARGE SCALE GENOMIC DNA]</scope>
    <source>
        <strain evidence="1 2">CWC-04</strain>
    </source>
</reference>
<proteinExistence type="predicted"/>
<comment type="caution">
    <text evidence="1">The sequence shown here is derived from an EMBL/GenBank/DDBJ whole genome shotgun (WGS) entry which is preliminary data.</text>
</comment>
<evidence type="ECO:0000313" key="1">
    <source>
        <dbReference type="EMBL" id="MCD1295500.1"/>
    </source>
</evidence>
<dbReference type="Gene3D" id="3.40.91.30">
    <property type="match status" value="1"/>
</dbReference>
<dbReference type="PANTHER" id="PTHR39640">
    <property type="entry name" value="VNG6129C"/>
    <property type="match status" value="1"/>
</dbReference>
<evidence type="ECO:0000313" key="2">
    <source>
        <dbReference type="Proteomes" id="UP001320159"/>
    </source>
</evidence>
<dbReference type="RefSeq" id="WP_230742355.1">
    <property type="nucleotide sequence ID" value="NZ_PGCK01000009.1"/>
</dbReference>
<dbReference type="EMBL" id="PGCK01000009">
    <property type="protein sequence ID" value="MCD1295500.1"/>
    <property type="molecule type" value="Genomic_DNA"/>
</dbReference>
<accession>A0AAP2W5H2</accession>
<evidence type="ECO:0008006" key="3">
    <source>
        <dbReference type="Google" id="ProtNLM"/>
    </source>
</evidence>
<dbReference type="AlphaFoldDB" id="A0AAP2W5H2"/>
<dbReference type="PIRSF" id="PIRSF019435">
    <property type="entry name" value="UCP019435"/>
    <property type="match status" value="1"/>
</dbReference>
<organism evidence="1 2">
    <name type="scientific">Methanooceanicella nereidis</name>
    <dbReference type="NCBI Taxonomy" id="2052831"/>
    <lineage>
        <taxon>Archaea</taxon>
        <taxon>Methanobacteriati</taxon>
        <taxon>Methanobacteriota</taxon>
        <taxon>Stenosarchaea group</taxon>
        <taxon>Methanomicrobia</taxon>
        <taxon>Methanocellales</taxon>
        <taxon>Methanocellaceae</taxon>
        <taxon>Methanooceanicella</taxon>
    </lineage>
</organism>
<keyword evidence="2" id="KW-1185">Reference proteome</keyword>
<dbReference type="Pfam" id="PF05626">
    <property type="entry name" value="DUF790"/>
    <property type="match status" value="1"/>
</dbReference>